<protein>
    <submittedName>
        <fullName evidence="6">MerR family transcriptional regulator</fullName>
    </submittedName>
</protein>
<dbReference type="GO" id="GO:0003700">
    <property type="term" value="F:DNA-binding transcription factor activity"/>
    <property type="evidence" value="ECO:0007669"/>
    <property type="project" value="InterPro"/>
</dbReference>
<accession>A0A4R1BB43</accession>
<dbReference type="CDD" id="cd01104">
    <property type="entry name" value="HTH_MlrA-CarA"/>
    <property type="match status" value="1"/>
</dbReference>
<proteinExistence type="predicted"/>
<dbReference type="GO" id="GO:0046872">
    <property type="term" value="F:metal ion binding"/>
    <property type="evidence" value="ECO:0007669"/>
    <property type="project" value="InterPro"/>
</dbReference>
<comment type="caution">
    <text evidence="6">The sequence shown here is derived from an EMBL/GenBank/DDBJ whole genome shotgun (WGS) entry which is preliminary data.</text>
</comment>
<dbReference type="Gene3D" id="3.40.50.280">
    <property type="entry name" value="Cobalamin-binding domain"/>
    <property type="match status" value="1"/>
</dbReference>
<dbReference type="PANTHER" id="PTHR30204:SF69">
    <property type="entry name" value="MERR-FAMILY TRANSCRIPTIONAL REGULATOR"/>
    <property type="match status" value="1"/>
</dbReference>
<gene>
    <name evidence="6" type="ORF">EPD60_09330</name>
</gene>
<dbReference type="InterPro" id="IPR047057">
    <property type="entry name" value="MerR_fam"/>
</dbReference>
<dbReference type="InterPro" id="IPR003759">
    <property type="entry name" value="Cbl-bd_cap"/>
</dbReference>
<evidence type="ECO:0000259" key="5">
    <source>
        <dbReference type="PROSITE" id="PS50937"/>
    </source>
</evidence>
<dbReference type="Gene3D" id="1.10.1240.10">
    <property type="entry name" value="Methionine synthase domain"/>
    <property type="match status" value="1"/>
</dbReference>
<dbReference type="PANTHER" id="PTHR30204">
    <property type="entry name" value="REDOX-CYCLING DRUG-SENSING TRANSCRIPTIONAL ACTIVATOR SOXR"/>
    <property type="match status" value="1"/>
</dbReference>
<dbReference type="Pfam" id="PF13411">
    <property type="entry name" value="MerR_1"/>
    <property type="match status" value="1"/>
</dbReference>
<keyword evidence="4" id="KW-0804">Transcription</keyword>
<keyword evidence="2" id="KW-0805">Transcription regulation</keyword>
<dbReference type="PROSITE" id="PS50937">
    <property type="entry name" value="HTH_MERR_2"/>
    <property type="match status" value="1"/>
</dbReference>
<keyword evidence="1" id="KW-0678">Repressor</keyword>
<evidence type="ECO:0000256" key="2">
    <source>
        <dbReference type="ARBA" id="ARBA00023015"/>
    </source>
</evidence>
<name>A0A4R1BB43_9BACT</name>
<evidence type="ECO:0000256" key="4">
    <source>
        <dbReference type="ARBA" id="ARBA00023163"/>
    </source>
</evidence>
<dbReference type="SMART" id="SM00422">
    <property type="entry name" value="HTH_MERR"/>
    <property type="match status" value="1"/>
</dbReference>
<dbReference type="InterPro" id="IPR036594">
    <property type="entry name" value="Meth_synthase_dom"/>
</dbReference>
<sequence length="291" mass="32725">MGFTIKELESLTGVKAHTIRIWEQRYGFLKPSRTSTNIRTYNNEELKTLLTVALLNKYGYKISRIDGMDPGQRDKEVLALQFEDARQEHLVNELLGCMVDMDAHGFETRLNGHLAAYGMENTILHIVFRFLEKTGILWQTGRVNPGHEHVVSNIVRQKVIAAIERLPLPDAGTPLMLLLLPEGEFHELGLLYVNYLLRRKGVSVLYLGANLPLKDALYAARLKAPEACYLHLTAVHHRNALIRFLNGLSSGLPDTRILLSGYVAHELPANMPSNLVLLQSLSAVHSYISLL</sequence>
<keyword evidence="3" id="KW-0238">DNA-binding</keyword>
<dbReference type="InterPro" id="IPR009061">
    <property type="entry name" value="DNA-bd_dom_put_sf"/>
</dbReference>
<keyword evidence="7" id="KW-1185">Reference proteome</keyword>
<dbReference type="Proteomes" id="UP000295334">
    <property type="component" value="Unassembled WGS sequence"/>
</dbReference>
<dbReference type="InterPro" id="IPR036724">
    <property type="entry name" value="Cobalamin-bd_sf"/>
</dbReference>
<evidence type="ECO:0000256" key="1">
    <source>
        <dbReference type="ARBA" id="ARBA00022491"/>
    </source>
</evidence>
<organism evidence="6 7">
    <name type="scientific">Flaviaesturariibacter flavus</name>
    <dbReference type="NCBI Taxonomy" id="2502780"/>
    <lineage>
        <taxon>Bacteria</taxon>
        <taxon>Pseudomonadati</taxon>
        <taxon>Bacteroidota</taxon>
        <taxon>Chitinophagia</taxon>
        <taxon>Chitinophagales</taxon>
        <taxon>Chitinophagaceae</taxon>
        <taxon>Flaviaestuariibacter</taxon>
    </lineage>
</organism>
<dbReference type="Pfam" id="PF02607">
    <property type="entry name" value="B12-binding_2"/>
    <property type="match status" value="1"/>
</dbReference>
<evidence type="ECO:0000313" key="6">
    <source>
        <dbReference type="EMBL" id="TCJ14199.1"/>
    </source>
</evidence>
<dbReference type="RefSeq" id="WP_131449091.1">
    <property type="nucleotide sequence ID" value="NZ_SJZI01000042.1"/>
</dbReference>
<dbReference type="EMBL" id="SJZI01000042">
    <property type="protein sequence ID" value="TCJ14199.1"/>
    <property type="molecule type" value="Genomic_DNA"/>
</dbReference>
<evidence type="ECO:0000256" key="3">
    <source>
        <dbReference type="ARBA" id="ARBA00023125"/>
    </source>
</evidence>
<dbReference type="SUPFAM" id="SSF52242">
    <property type="entry name" value="Cobalamin (vitamin B12)-binding domain"/>
    <property type="match status" value="1"/>
</dbReference>
<dbReference type="GO" id="GO:0003677">
    <property type="term" value="F:DNA binding"/>
    <property type="evidence" value="ECO:0007669"/>
    <property type="project" value="UniProtKB-KW"/>
</dbReference>
<dbReference type="InterPro" id="IPR000551">
    <property type="entry name" value="MerR-type_HTH_dom"/>
</dbReference>
<dbReference type="AlphaFoldDB" id="A0A4R1BB43"/>
<dbReference type="SUPFAM" id="SSF46955">
    <property type="entry name" value="Putative DNA-binding domain"/>
    <property type="match status" value="1"/>
</dbReference>
<dbReference type="OrthoDB" id="9800334at2"/>
<evidence type="ECO:0000313" key="7">
    <source>
        <dbReference type="Proteomes" id="UP000295334"/>
    </source>
</evidence>
<feature type="domain" description="HTH merR-type" evidence="5">
    <location>
        <begin position="1"/>
        <end position="50"/>
    </location>
</feature>
<dbReference type="GO" id="GO:0031419">
    <property type="term" value="F:cobalamin binding"/>
    <property type="evidence" value="ECO:0007669"/>
    <property type="project" value="InterPro"/>
</dbReference>
<reference evidence="6 7" key="1">
    <citation type="submission" date="2019-03" db="EMBL/GenBank/DDBJ databases">
        <authorList>
            <person name="Kim M.K.M."/>
        </authorList>
    </citation>
    <scope>NUCLEOTIDE SEQUENCE [LARGE SCALE GENOMIC DNA]</scope>
    <source>
        <strain evidence="6 7">17J68-12</strain>
    </source>
</reference>
<dbReference type="Gene3D" id="1.10.1660.10">
    <property type="match status" value="1"/>
</dbReference>